<dbReference type="Pfam" id="PF13302">
    <property type="entry name" value="Acetyltransf_3"/>
    <property type="match status" value="1"/>
</dbReference>
<dbReference type="EC" id="2.-.-.-" evidence="2"/>
<organism evidence="2 3">
    <name type="scientific">Massilimicrobiota timonensis</name>
    <dbReference type="NCBI Taxonomy" id="1776392"/>
    <lineage>
        <taxon>Bacteria</taxon>
        <taxon>Bacillati</taxon>
        <taxon>Bacillota</taxon>
        <taxon>Erysipelotrichia</taxon>
        <taxon>Erysipelotrichales</taxon>
        <taxon>Erysipelotrichaceae</taxon>
        <taxon>Massilimicrobiota</taxon>
    </lineage>
</organism>
<dbReference type="InterPro" id="IPR016181">
    <property type="entry name" value="Acyl_CoA_acyltransferase"/>
</dbReference>
<sequence length="174" mass="20491">MKILYKNILIRDAKENDATILTKWWNDGKIMAHAGFPEGINTTVQKVKHQLQEEIKNHKHRLIIEYKDCPIGEMCFFPCHDAVEIGIKICEINMQNQGLGHTILTLFIHELFQKGVPKIVLSTDLNNLRAQHVYEKIGFQKYDIQYNYWKDPQGEMHSAIFYELLPQNFIHQRK</sequence>
<evidence type="ECO:0000259" key="1">
    <source>
        <dbReference type="PROSITE" id="PS51186"/>
    </source>
</evidence>
<dbReference type="PANTHER" id="PTHR43415">
    <property type="entry name" value="SPERMIDINE N(1)-ACETYLTRANSFERASE"/>
    <property type="match status" value="1"/>
</dbReference>
<dbReference type="EMBL" id="JAUDCK010000017">
    <property type="protein sequence ID" value="MDM8195904.1"/>
    <property type="molecule type" value="Genomic_DNA"/>
</dbReference>
<dbReference type="InterPro" id="IPR000182">
    <property type="entry name" value="GNAT_dom"/>
</dbReference>
<comment type="caution">
    <text evidence="2">The sequence shown here is derived from an EMBL/GenBank/DDBJ whole genome shotgun (WGS) entry which is preliminary data.</text>
</comment>
<proteinExistence type="predicted"/>
<dbReference type="PROSITE" id="PS51186">
    <property type="entry name" value="GNAT"/>
    <property type="match status" value="1"/>
</dbReference>
<keyword evidence="3" id="KW-1185">Reference proteome</keyword>
<name>A0ABT7UIC9_9FIRM</name>
<dbReference type="RefSeq" id="WP_087243056.1">
    <property type="nucleotide sequence ID" value="NZ_JAUDCK010000017.1"/>
</dbReference>
<dbReference type="GO" id="GO:0016740">
    <property type="term" value="F:transferase activity"/>
    <property type="evidence" value="ECO:0007669"/>
    <property type="project" value="UniProtKB-KW"/>
</dbReference>
<evidence type="ECO:0000313" key="2">
    <source>
        <dbReference type="EMBL" id="MDM8195904.1"/>
    </source>
</evidence>
<keyword evidence="2" id="KW-0808">Transferase</keyword>
<protein>
    <submittedName>
        <fullName evidence="2">GNAT family protein</fullName>
        <ecNumber evidence="2">2.-.-.-</ecNumber>
    </submittedName>
</protein>
<dbReference type="Proteomes" id="UP001529275">
    <property type="component" value="Unassembled WGS sequence"/>
</dbReference>
<dbReference type="PANTHER" id="PTHR43415:SF3">
    <property type="entry name" value="GNAT-FAMILY ACETYLTRANSFERASE"/>
    <property type="match status" value="1"/>
</dbReference>
<evidence type="ECO:0000313" key="3">
    <source>
        <dbReference type="Proteomes" id="UP001529275"/>
    </source>
</evidence>
<accession>A0ABT7UIC9</accession>
<dbReference type="Gene3D" id="3.40.630.30">
    <property type="match status" value="1"/>
</dbReference>
<gene>
    <name evidence="2" type="ORF">QUV98_06205</name>
</gene>
<feature type="domain" description="N-acetyltransferase" evidence="1">
    <location>
        <begin position="8"/>
        <end position="167"/>
    </location>
</feature>
<reference evidence="3" key="1">
    <citation type="submission" date="2023-06" db="EMBL/GenBank/DDBJ databases">
        <title>Identification and characterization of horizontal gene transfer across gut microbiota members of farm animals based on homology search.</title>
        <authorList>
            <person name="Zeman M."/>
            <person name="Kubasova T."/>
            <person name="Jahodarova E."/>
            <person name="Nykrynova M."/>
            <person name="Rychlik I."/>
        </authorList>
    </citation>
    <scope>NUCLEOTIDE SEQUENCE [LARGE SCALE GENOMIC DNA]</scope>
    <source>
        <strain evidence="3">ET341</strain>
    </source>
</reference>
<dbReference type="SUPFAM" id="SSF55729">
    <property type="entry name" value="Acyl-CoA N-acyltransferases (Nat)"/>
    <property type="match status" value="1"/>
</dbReference>